<evidence type="ECO:0000313" key="1">
    <source>
        <dbReference type="EMBL" id="GAA4922352.1"/>
    </source>
</evidence>
<accession>A0ABP9FYP5</accession>
<protein>
    <submittedName>
        <fullName evidence="1">Uncharacterized protein</fullName>
    </submittedName>
</protein>
<name>A0ABP9FYP5_9SPHI</name>
<gene>
    <name evidence="1" type="ORF">GCM10023313_27880</name>
</gene>
<comment type="caution">
    <text evidence="1">The sequence shown here is derived from an EMBL/GenBank/DDBJ whole genome shotgun (WGS) entry which is preliminary data.</text>
</comment>
<dbReference type="Proteomes" id="UP001501436">
    <property type="component" value="Unassembled WGS sequence"/>
</dbReference>
<keyword evidence="2" id="KW-1185">Reference proteome</keyword>
<evidence type="ECO:0000313" key="2">
    <source>
        <dbReference type="Proteomes" id="UP001501436"/>
    </source>
</evidence>
<sequence>MSAKPCCADQGCQDTINEIKEQAAKQSSHEKECIGCSPFFMCCSCFGFVVTNPVLTSIEVIFESPERIYASYTHPYLKEVALAIWQPPQLS</sequence>
<dbReference type="EMBL" id="BAABJI010000002">
    <property type="protein sequence ID" value="GAA4922352.1"/>
    <property type="molecule type" value="Genomic_DNA"/>
</dbReference>
<proteinExistence type="predicted"/>
<organism evidence="1 2">
    <name type="scientific">Mucilaginibacter defluvii</name>
    <dbReference type="NCBI Taxonomy" id="1196019"/>
    <lineage>
        <taxon>Bacteria</taxon>
        <taxon>Pseudomonadati</taxon>
        <taxon>Bacteroidota</taxon>
        <taxon>Sphingobacteriia</taxon>
        <taxon>Sphingobacteriales</taxon>
        <taxon>Sphingobacteriaceae</taxon>
        <taxon>Mucilaginibacter</taxon>
    </lineage>
</organism>
<reference evidence="2" key="1">
    <citation type="journal article" date="2019" name="Int. J. Syst. Evol. Microbiol.">
        <title>The Global Catalogue of Microorganisms (GCM) 10K type strain sequencing project: providing services to taxonomists for standard genome sequencing and annotation.</title>
        <authorList>
            <consortium name="The Broad Institute Genomics Platform"/>
            <consortium name="The Broad Institute Genome Sequencing Center for Infectious Disease"/>
            <person name="Wu L."/>
            <person name="Ma J."/>
        </authorList>
    </citation>
    <scope>NUCLEOTIDE SEQUENCE [LARGE SCALE GENOMIC DNA]</scope>
    <source>
        <strain evidence="2">JCM 18283</strain>
    </source>
</reference>